<dbReference type="HOGENOM" id="CLU_3339196_0_0_9"/>
<dbReference type="STRING" id="521098.Aaci_0349"/>
<protein>
    <submittedName>
        <fullName evidence="1">Uncharacterized protein</fullName>
    </submittedName>
</protein>
<gene>
    <name evidence="1" type="ordered locus">Aaci_0349</name>
</gene>
<evidence type="ECO:0000313" key="2">
    <source>
        <dbReference type="Proteomes" id="UP000001917"/>
    </source>
</evidence>
<evidence type="ECO:0000313" key="1">
    <source>
        <dbReference type="EMBL" id="ACV57408.1"/>
    </source>
</evidence>
<dbReference type="EMBL" id="CP001727">
    <property type="protein sequence ID" value="ACV57408.1"/>
    <property type="molecule type" value="Genomic_DNA"/>
</dbReference>
<reference evidence="1 2" key="2">
    <citation type="journal article" date="2010" name="Stand. Genomic Sci.">
        <title>Complete genome sequence of Alicyclobacillus acidocaldarius type strain (104-IA).</title>
        <authorList>
            <person name="Mavromatis K."/>
            <person name="Sikorski J."/>
            <person name="Lapidus A."/>
            <person name="Glavina Del Rio T."/>
            <person name="Copeland A."/>
            <person name="Tice H."/>
            <person name="Cheng J.F."/>
            <person name="Lucas S."/>
            <person name="Chen F."/>
            <person name="Nolan M."/>
            <person name="Bruce D."/>
            <person name="Goodwin L."/>
            <person name="Pitluck S."/>
            <person name="Ivanova N."/>
            <person name="Ovchinnikova G."/>
            <person name="Pati A."/>
            <person name="Chen A."/>
            <person name="Palaniappan K."/>
            <person name="Land M."/>
            <person name="Hauser L."/>
            <person name="Chang Y.J."/>
            <person name="Jeffries C.D."/>
            <person name="Chain P."/>
            <person name="Meincke L."/>
            <person name="Sims D."/>
            <person name="Chertkov O."/>
            <person name="Han C."/>
            <person name="Brettin T."/>
            <person name="Detter J.C."/>
            <person name="Wahrenburg C."/>
            <person name="Rohde M."/>
            <person name="Pukall R."/>
            <person name="Goker M."/>
            <person name="Bristow J."/>
            <person name="Eisen J.A."/>
            <person name="Markowitz V."/>
            <person name="Hugenholtz P."/>
            <person name="Klenk H.P."/>
            <person name="Kyrpides N.C."/>
        </authorList>
    </citation>
    <scope>NUCLEOTIDE SEQUENCE [LARGE SCALE GENOMIC DNA]</scope>
    <source>
        <strain evidence="2">ATCC 27009 / DSM 446 / BCRC 14685 / JCM 5260 / KCTC 1825 / NBRC 15652 / NCIMB 11725 / NRRL B-14509 / 104-IA</strain>
    </source>
</reference>
<keyword evidence="2" id="KW-1185">Reference proteome</keyword>
<dbReference type="AlphaFoldDB" id="C8WRK3"/>
<sequence length="37" mass="4138">MRPHATGVQVVVVEHVYAGTSRKKSTKMIRNTTAQRV</sequence>
<name>C8WRK3_ALIAD</name>
<accession>C8WRK3</accession>
<proteinExistence type="predicted"/>
<dbReference type="KEGG" id="aac:Aaci_0349"/>
<dbReference type="Proteomes" id="UP000001917">
    <property type="component" value="Chromosome"/>
</dbReference>
<organism evidence="1 2">
    <name type="scientific">Alicyclobacillus acidocaldarius subsp. acidocaldarius (strain ATCC 27009 / DSM 446 / BCRC 14685 / JCM 5260 / KCTC 1825 / NBRC 15652 / NCIMB 11725 / NRRL B-14509 / 104-IA)</name>
    <name type="common">Bacillus acidocaldarius</name>
    <dbReference type="NCBI Taxonomy" id="521098"/>
    <lineage>
        <taxon>Bacteria</taxon>
        <taxon>Bacillati</taxon>
        <taxon>Bacillota</taxon>
        <taxon>Bacilli</taxon>
        <taxon>Bacillales</taxon>
        <taxon>Alicyclobacillaceae</taxon>
        <taxon>Alicyclobacillus</taxon>
    </lineage>
</organism>
<reference evidence="2" key="1">
    <citation type="submission" date="2009-09" db="EMBL/GenBank/DDBJ databases">
        <title>The complete chromosome of Alicyclobacillus acidocaldarius subsp. acidocaldarius DSM 446.</title>
        <authorList>
            <consortium name="US DOE Joint Genome Institute (JGI-PGF)"/>
            <person name="Lucas S."/>
            <person name="Copeland A."/>
            <person name="Lapidus A."/>
            <person name="Glavina del Rio T."/>
            <person name="Dalin E."/>
            <person name="Tice H."/>
            <person name="Bruce D."/>
            <person name="Goodwin L."/>
            <person name="Pitluck S."/>
            <person name="Kyrpides N."/>
            <person name="Mavromatis K."/>
            <person name="Ivanova N."/>
            <person name="Ovchinnikova G."/>
            <person name="Chertkov O."/>
            <person name="Sims D."/>
            <person name="Brettin T."/>
            <person name="Detter J.C."/>
            <person name="Han C."/>
            <person name="Larimer F."/>
            <person name="Land M."/>
            <person name="Hauser L."/>
            <person name="Markowitz V."/>
            <person name="Cheng J.-F."/>
            <person name="Hugenholtz P."/>
            <person name="Woyke T."/>
            <person name="Wu D."/>
            <person name="Pukall R."/>
            <person name="Klenk H.-P."/>
            <person name="Eisen J.A."/>
        </authorList>
    </citation>
    <scope>NUCLEOTIDE SEQUENCE [LARGE SCALE GENOMIC DNA]</scope>
    <source>
        <strain evidence="2">ATCC 27009 / DSM 446 / BCRC 14685 / JCM 5260 / KCTC 1825 / NBRC 15652 / NCIMB 11725 / NRRL B-14509 / 104-IA</strain>
    </source>
</reference>